<comment type="subcellular location">
    <subcellularLocation>
        <location evidence="8">Plastid</location>
        <location evidence="8">Chloroplast</location>
    </subcellularLocation>
</comment>
<feature type="binding site" evidence="8">
    <location>
        <position position="351"/>
    </location>
    <ligand>
        <name>substrate</name>
    </ligand>
</feature>
<evidence type="ECO:0000256" key="3">
    <source>
        <dbReference type="ARBA" id="ARBA00022605"/>
    </source>
</evidence>
<keyword evidence="7 8" id="KW-0012">Acyltransferase</keyword>
<evidence type="ECO:0000256" key="9">
    <source>
        <dbReference type="SAM" id="MobiDB-lite"/>
    </source>
</evidence>
<keyword evidence="5 8" id="KW-0068">Autocatalytic cleavage</keyword>
<dbReference type="Gene3D" id="3.10.20.340">
    <property type="entry name" value="ArgJ beta chain, C-terminal domain"/>
    <property type="match status" value="1"/>
</dbReference>
<feature type="active site" description="Nucleophile" evidence="8">
    <location>
        <position position="351"/>
    </location>
</feature>
<dbReference type="FunFam" id="3.10.20.340:FF:000001">
    <property type="entry name" value="Arginine biosynthesis bifunctional protein ArgJ, chloroplastic"/>
    <property type="match status" value="1"/>
</dbReference>
<dbReference type="EC" id="2.3.1.35" evidence="8"/>
<organism evidence="10 11">
    <name type="scientific">Thlaspi arvense</name>
    <name type="common">Field penny-cress</name>
    <dbReference type="NCBI Taxonomy" id="13288"/>
    <lineage>
        <taxon>Eukaryota</taxon>
        <taxon>Viridiplantae</taxon>
        <taxon>Streptophyta</taxon>
        <taxon>Embryophyta</taxon>
        <taxon>Tracheophyta</taxon>
        <taxon>Spermatophyta</taxon>
        <taxon>Magnoliopsida</taxon>
        <taxon>eudicotyledons</taxon>
        <taxon>Gunneridae</taxon>
        <taxon>Pentapetalae</taxon>
        <taxon>rosids</taxon>
        <taxon>malvids</taxon>
        <taxon>Brassicales</taxon>
        <taxon>Brassicaceae</taxon>
        <taxon>Thlaspideae</taxon>
        <taxon>Thlaspi</taxon>
    </lineage>
</organism>
<feature type="binding site" evidence="8">
    <location>
        <position position="438"/>
    </location>
    <ligand>
        <name>substrate</name>
    </ligand>
</feature>
<feature type="site" description="Involved in the stabilization of negative charge on the oxyanion by the formation of the oxyanion hole" evidence="8">
    <location>
        <position position="240"/>
    </location>
</feature>
<evidence type="ECO:0000256" key="2">
    <source>
        <dbReference type="ARBA" id="ARBA00022571"/>
    </source>
</evidence>
<feature type="binding site" evidence="8">
    <location>
        <position position="340"/>
    </location>
    <ligand>
        <name>substrate</name>
    </ligand>
</feature>
<dbReference type="NCBIfam" id="TIGR00120">
    <property type="entry name" value="ArgJ"/>
    <property type="match status" value="1"/>
</dbReference>
<evidence type="ECO:0000256" key="4">
    <source>
        <dbReference type="ARBA" id="ARBA00022679"/>
    </source>
</evidence>
<evidence type="ECO:0000256" key="5">
    <source>
        <dbReference type="ARBA" id="ARBA00022813"/>
    </source>
</evidence>
<dbReference type="EC" id="2.3.1.1" evidence="8"/>
<sequence>MNAKFLDGWVIFVDPARPQEPRRSLQQEEHQASSGSGFTTNKTIGNWMRQNGVWSLGFKLPNLEFGDSSKTMMHSCYHTQFSSLKLPHFFAPKSFVASSRRELRVFAVATSVDIPAAPISLPEGSWKQIAGGVTAAKGFKAAGMYAGLRASGKKPDLALVTCDVDAVAAGVFTVNVVAAAPVVYCKKVLETSKTARAVLINAGQANAATGDAGYQDMLDCVASLATLLKMNPEEVLIESTGVIGQRIKKKELLQALPTLVNSMSDSVQEYSLLAFLSFSLSRLLTSQSWLYIYPPLNQIKSIYRADSAAIAITTTDLVSKSVAVESQVGGTTVRVGGMAKGSGMIHPNMATMLGVITTDALVESEIWRKMVKVAVNRSFNQITVDGDTSTNDTVIALASGLSGSPFISSLNSKEAAQLQACLDAVMQGLAKSIAWDGEGATCLIEVTVKGTETEAEAAKIARSVASSSLVKAAVYGRDPNWGRIAAAAGYAGVSFQMDKLRISLGDFSLMESGQPLPFDRDGASDYLKKAGEVHGTVTIDLSVGEGAATGKAWGCDLSYDYVKINAEYTS</sequence>
<comment type="catalytic activity">
    <reaction evidence="8">
        <text>L-glutamate + acetyl-CoA = N-acetyl-L-glutamate + CoA + H(+)</text>
        <dbReference type="Rhea" id="RHEA:24292"/>
        <dbReference type="ChEBI" id="CHEBI:15378"/>
        <dbReference type="ChEBI" id="CHEBI:29985"/>
        <dbReference type="ChEBI" id="CHEBI:44337"/>
        <dbReference type="ChEBI" id="CHEBI:57287"/>
        <dbReference type="ChEBI" id="CHEBI:57288"/>
        <dbReference type="EC" id="2.3.1.1"/>
    </reaction>
</comment>
<feature type="binding site" evidence="8">
    <location>
        <position position="314"/>
    </location>
    <ligand>
        <name>substrate</name>
    </ligand>
</feature>
<keyword evidence="11" id="KW-1185">Reference proteome</keyword>
<feature type="site" description="Cleavage; by autolysis" evidence="8">
    <location>
        <begin position="350"/>
        <end position="351"/>
    </location>
</feature>
<evidence type="ECO:0000256" key="6">
    <source>
        <dbReference type="ARBA" id="ARBA00023268"/>
    </source>
</evidence>
<dbReference type="InterPro" id="IPR002813">
    <property type="entry name" value="Arg_biosynth_ArgJ"/>
</dbReference>
<dbReference type="GO" id="GO:0009507">
    <property type="term" value="C:chloroplast"/>
    <property type="evidence" value="ECO:0007669"/>
    <property type="project" value="UniProtKB-SubCell"/>
</dbReference>
<dbReference type="GO" id="GO:0006526">
    <property type="term" value="P:L-arginine biosynthetic process"/>
    <property type="evidence" value="ECO:0007669"/>
    <property type="project" value="UniProtKB-UniRule"/>
</dbReference>
<feature type="compositionally biased region" description="Basic and acidic residues" evidence="9">
    <location>
        <begin position="20"/>
        <end position="31"/>
    </location>
</feature>
<feature type="chain" id="PRO_5043072526" description="Arginine biosynthesis bifunctional protein ArgJ alpha chain" evidence="8">
    <location>
        <begin position="1"/>
        <end position="350"/>
    </location>
</feature>
<keyword evidence="3 8" id="KW-0028">Amino-acid biosynthesis</keyword>
<feature type="binding site" evidence="8">
    <location>
        <position position="570"/>
    </location>
    <ligand>
        <name>substrate</name>
    </ligand>
</feature>
<feature type="region of interest" description="Disordered" evidence="9">
    <location>
        <begin position="20"/>
        <end position="41"/>
    </location>
</feature>
<comment type="subunit">
    <text evidence="8">Heterodimer of an alpha and a beta chain.</text>
</comment>
<comment type="catalytic activity">
    <reaction evidence="8">
        <text>N(2)-acetyl-L-ornithine + L-glutamate = N-acetyl-L-glutamate + L-ornithine</text>
        <dbReference type="Rhea" id="RHEA:15349"/>
        <dbReference type="ChEBI" id="CHEBI:29985"/>
        <dbReference type="ChEBI" id="CHEBI:44337"/>
        <dbReference type="ChEBI" id="CHEBI:46911"/>
        <dbReference type="ChEBI" id="CHEBI:57805"/>
        <dbReference type="EC" id="2.3.1.35"/>
    </reaction>
</comment>
<keyword evidence="4 8" id="KW-0808">Transferase</keyword>
<dbReference type="HAMAP" id="MF_01106">
    <property type="entry name" value="ArgJ"/>
    <property type="match status" value="1"/>
</dbReference>
<keyword evidence="6 8" id="KW-0511">Multifunctional enzyme</keyword>
<comment type="function">
    <text evidence="8">Catalyzes two activities which are involved in the cyclic version of arginine biosynthesis: the synthesis of acetylglutamate from glutamate and acetyl-CoA, and of ornithine by transacetylation between acetylornithine and glutamate.</text>
</comment>
<feature type="site" description="Involved in the stabilization of negative charge on the oxyanion by the formation of the oxyanion hole" evidence="8">
    <location>
        <position position="241"/>
    </location>
</feature>
<proteinExistence type="inferred from homology"/>
<evidence type="ECO:0000256" key="1">
    <source>
        <dbReference type="ARBA" id="ARBA00006774"/>
    </source>
</evidence>
<comment type="pathway">
    <text evidence="8">Amino-acid biosynthesis; L-arginine biosynthesis; N(2)-acetyl-L-ornithine from L-glutamate: step 1/4.</text>
</comment>
<reference evidence="10 11" key="1">
    <citation type="submission" date="2022-03" db="EMBL/GenBank/DDBJ databases">
        <authorList>
            <person name="Nunn A."/>
            <person name="Chopra R."/>
            <person name="Nunn A."/>
            <person name="Contreras Garrido A."/>
        </authorList>
    </citation>
    <scope>NUCLEOTIDE SEQUENCE [LARGE SCALE GENOMIC DNA]</scope>
</reference>
<comment type="similarity">
    <text evidence="1 8">Belongs to the ArgJ family.</text>
</comment>
<dbReference type="CDD" id="cd02152">
    <property type="entry name" value="OAT"/>
    <property type="match status" value="1"/>
</dbReference>
<keyword evidence="8" id="KW-0150">Chloroplast</keyword>
<gene>
    <name evidence="10" type="ORF">TAV2_LOCUS13741</name>
</gene>
<dbReference type="GO" id="GO:0004358">
    <property type="term" value="F:L-glutamate N-acetyltransferase activity, acting on acetyl-L-ornithine as donor"/>
    <property type="evidence" value="ECO:0007669"/>
    <property type="project" value="UniProtKB-UniRule"/>
</dbReference>
<dbReference type="PANTHER" id="PTHR23100">
    <property type="entry name" value="ARGININE BIOSYNTHESIS BIFUNCTIONAL PROTEIN ARGJ"/>
    <property type="match status" value="1"/>
</dbReference>
<dbReference type="Pfam" id="PF01960">
    <property type="entry name" value="ArgJ"/>
    <property type="match status" value="1"/>
</dbReference>
<dbReference type="PANTHER" id="PTHR23100:SF0">
    <property type="entry name" value="ARGININE BIOSYNTHESIS BIFUNCTIONAL PROTEIN ARGJ, MITOCHONDRIAL"/>
    <property type="match status" value="1"/>
</dbReference>
<dbReference type="AlphaFoldDB" id="A0AAU9S7K6"/>
<dbReference type="Gene3D" id="3.60.70.12">
    <property type="entry name" value="L-amino peptidase D-ALA esterase/amidase"/>
    <property type="match status" value="1"/>
</dbReference>
<evidence type="ECO:0000313" key="11">
    <source>
        <dbReference type="Proteomes" id="UP000836841"/>
    </source>
</evidence>
<dbReference type="InterPro" id="IPR016117">
    <property type="entry name" value="ArgJ-like_dom_sf"/>
</dbReference>
<comment type="pathway">
    <text evidence="8">Amino-acid biosynthesis; L-arginine biosynthesis; L-ornithine and N-acetyl-L-glutamate from L-glutamate and N(2)-acetyl-L-ornithine (cyclic): step 1/1.</text>
</comment>
<evidence type="ECO:0000256" key="8">
    <source>
        <dbReference type="HAMAP-Rule" id="MF_03124"/>
    </source>
</evidence>
<evidence type="ECO:0000313" key="10">
    <source>
        <dbReference type="EMBL" id="CAH2058903.1"/>
    </source>
</evidence>
<dbReference type="SUPFAM" id="SSF56266">
    <property type="entry name" value="DmpA/ArgJ-like"/>
    <property type="match status" value="2"/>
</dbReference>
<accession>A0AAU9S7K6</accession>
<dbReference type="GO" id="GO:0006592">
    <property type="term" value="P:ornithine biosynthetic process"/>
    <property type="evidence" value="ECO:0007669"/>
    <property type="project" value="TreeGrafter"/>
</dbReference>
<name>A0AAU9S7K6_THLAR</name>
<dbReference type="InterPro" id="IPR042195">
    <property type="entry name" value="ArgJ_beta_C"/>
</dbReference>
<dbReference type="EMBL" id="OU466860">
    <property type="protein sequence ID" value="CAH2058903.1"/>
    <property type="molecule type" value="Genomic_DNA"/>
</dbReference>
<feature type="binding site" evidence="8">
    <location>
        <position position="565"/>
    </location>
    <ligand>
        <name>substrate</name>
    </ligand>
</feature>
<feature type="chain" id="PRO_5043072525" description="Arginine biosynthesis bifunctional protein ArgJ beta chain" evidence="8">
    <location>
        <begin position="351"/>
        <end position="570"/>
    </location>
</feature>
<keyword evidence="8" id="KW-0934">Plastid</keyword>
<evidence type="ECO:0000256" key="7">
    <source>
        <dbReference type="ARBA" id="ARBA00023315"/>
    </source>
</evidence>
<feature type="compositionally biased region" description="Polar residues" evidence="9">
    <location>
        <begin position="32"/>
        <end position="41"/>
    </location>
</feature>
<keyword evidence="2 8" id="KW-0055">Arginine biosynthesis</keyword>
<dbReference type="GO" id="GO:0004042">
    <property type="term" value="F:L-glutamate N-acetyltransferase activity"/>
    <property type="evidence" value="ECO:0007669"/>
    <property type="project" value="UniProtKB-UniRule"/>
</dbReference>
<dbReference type="Proteomes" id="UP000836841">
    <property type="component" value="Chromosome 4"/>
</dbReference>
<protein>
    <recommendedName>
        <fullName evidence="8">Arginine biosynthesis bifunctional protein ArgJ, chloroplastic</fullName>
    </recommendedName>
    <domain>
        <recommendedName>
            <fullName evidence="8">Glutamate N-acetyltransferase</fullName>
            <shortName evidence="8">GAT</shortName>
            <ecNumber evidence="8">2.3.1.35</ecNumber>
        </recommendedName>
        <alternativeName>
            <fullName evidence="8">Ornithine acetyltransferase</fullName>
            <shortName evidence="8">OATase</shortName>
        </alternativeName>
        <alternativeName>
            <fullName evidence="8">Ornithine transacetylase</fullName>
        </alternativeName>
    </domain>
    <domain>
        <recommendedName>
            <fullName evidence="8">Amino-acid acetyltransferase</fullName>
            <ecNumber evidence="8">2.3.1.1</ecNumber>
        </recommendedName>
        <alternativeName>
            <fullName evidence="8">N-acetylglutamate synthase</fullName>
            <shortName evidence="8">AGS</shortName>
        </alternativeName>
    </domain>
    <component>
        <recommendedName>
            <fullName evidence="8">Arginine biosynthesis bifunctional protein ArgJ alpha chain</fullName>
        </recommendedName>
    </component>
    <component>
        <recommendedName>
            <fullName evidence="8">Arginine biosynthesis bifunctional protein ArgJ beta chain</fullName>
        </recommendedName>
    </component>
</protein>